<reference evidence="2 3" key="1">
    <citation type="submission" date="2024-09" db="EMBL/GenBank/DDBJ databases">
        <title>Genome sequencing and assembly of Phytophthora oleae, isolate VK10A, causative agent of rot of olive drupes.</title>
        <authorList>
            <person name="Conti Taguali S."/>
            <person name="Riolo M."/>
            <person name="La Spada F."/>
            <person name="Cacciola S.O."/>
            <person name="Dionisio G."/>
        </authorList>
    </citation>
    <scope>NUCLEOTIDE SEQUENCE [LARGE SCALE GENOMIC DNA]</scope>
    <source>
        <strain evidence="2 3">VK10A</strain>
    </source>
</reference>
<dbReference type="SMART" id="SM00506">
    <property type="entry name" value="A1pp"/>
    <property type="match status" value="1"/>
</dbReference>
<feature type="domain" description="Macro" evidence="1">
    <location>
        <begin position="75"/>
        <end position="262"/>
    </location>
</feature>
<dbReference type="Proteomes" id="UP001632037">
    <property type="component" value="Unassembled WGS sequence"/>
</dbReference>
<evidence type="ECO:0000313" key="3">
    <source>
        <dbReference type="Proteomes" id="UP001632037"/>
    </source>
</evidence>
<evidence type="ECO:0000313" key="2">
    <source>
        <dbReference type="EMBL" id="KAL3670857.1"/>
    </source>
</evidence>
<name>A0ABD3FWU7_9STRA</name>
<dbReference type="AlphaFoldDB" id="A0ABD3FWU7"/>
<sequence length="285" mass="30959">MVLQATIGQDIWAVESVVHSILFYLDLSTFDAVLHFIQTAPELQVYLKDEALWAQLSKAHFGGPRAPEMALQEFLQSIDDFARFEKDVTVVAGDIQHVNAVDGQPLDGIVFPTNPNLTNHHVGAAAAVFRRAGPGLQQFVSDPSFHGARPVGSAVVTPAFDAGVDKLIHCVGPSIMVSHCYELLSLTYENAMNAVLRENLQCVVMASVSTGSLGILPEEGGPVAMRAIKMFLGRSGWRGKLAIVCKEESVLRAFTAAKTAAMKDFNLLLPLPENDWEVLHGRQLV</sequence>
<dbReference type="InterPro" id="IPR002589">
    <property type="entry name" value="Macro_dom"/>
</dbReference>
<proteinExistence type="predicted"/>
<dbReference type="EMBL" id="JBIMZQ010000006">
    <property type="protein sequence ID" value="KAL3670857.1"/>
    <property type="molecule type" value="Genomic_DNA"/>
</dbReference>
<gene>
    <name evidence="2" type="ORF">V7S43_004042</name>
</gene>
<keyword evidence="3" id="KW-1185">Reference proteome</keyword>
<organism evidence="2 3">
    <name type="scientific">Phytophthora oleae</name>
    <dbReference type="NCBI Taxonomy" id="2107226"/>
    <lineage>
        <taxon>Eukaryota</taxon>
        <taxon>Sar</taxon>
        <taxon>Stramenopiles</taxon>
        <taxon>Oomycota</taxon>
        <taxon>Peronosporomycetes</taxon>
        <taxon>Peronosporales</taxon>
        <taxon>Peronosporaceae</taxon>
        <taxon>Phytophthora</taxon>
    </lineage>
</organism>
<dbReference type="PANTHER" id="PTHR11106:SF27">
    <property type="entry name" value="MACRO DOMAIN-CONTAINING PROTEIN"/>
    <property type="match status" value="1"/>
</dbReference>
<protein>
    <recommendedName>
        <fullName evidence="1">Macro domain-containing protein</fullName>
    </recommendedName>
</protein>
<comment type="caution">
    <text evidence="2">The sequence shown here is derived from an EMBL/GenBank/DDBJ whole genome shotgun (WGS) entry which is preliminary data.</text>
</comment>
<dbReference type="SUPFAM" id="SSF52949">
    <property type="entry name" value="Macro domain-like"/>
    <property type="match status" value="1"/>
</dbReference>
<dbReference type="InterPro" id="IPR043472">
    <property type="entry name" value="Macro_dom-like"/>
</dbReference>
<dbReference type="Pfam" id="PF01661">
    <property type="entry name" value="Macro"/>
    <property type="match status" value="1"/>
</dbReference>
<dbReference type="PROSITE" id="PS51154">
    <property type="entry name" value="MACRO"/>
    <property type="match status" value="1"/>
</dbReference>
<evidence type="ECO:0000259" key="1">
    <source>
        <dbReference type="PROSITE" id="PS51154"/>
    </source>
</evidence>
<dbReference type="Gene3D" id="3.40.220.10">
    <property type="entry name" value="Leucine Aminopeptidase, subunit E, domain 1"/>
    <property type="match status" value="1"/>
</dbReference>
<accession>A0ABD3FWU7</accession>
<dbReference type="PANTHER" id="PTHR11106">
    <property type="entry name" value="GANGLIOSIDE INDUCED DIFFERENTIATION ASSOCIATED PROTEIN 2-RELATED"/>
    <property type="match status" value="1"/>
</dbReference>